<accession>A0A2V3IP41</accession>
<dbReference type="EMBL" id="NBIV01000109">
    <property type="protein sequence ID" value="PXF43848.1"/>
    <property type="molecule type" value="Genomic_DNA"/>
</dbReference>
<proteinExistence type="predicted"/>
<comment type="caution">
    <text evidence="1">The sequence shown here is derived from an EMBL/GenBank/DDBJ whole genome shotgun (WGS) entry which is preliminary data.</text>
</comment>
<gene>
    <name evidence="1" type="ORF">BWQ96_06394</name>
</gene>
<dbReference type="AlphaFoldDB" id="A0A2V3IP41"/>
<reference evidence="1 2" key="1">
    <citation type="journal article" date="2018" name="Mol. Biol. Evol.">
        <title>Analysis of the draft genome of the red seaweed Gracilariopsis chorda provides insights into genome size evolution in Rhodophyta.</title>
        <authorList>
            <person name="Lee J."/>
            <person name="Yang E.C."/>
            <person name="Graf L."/>
            <person name="Yang J.H."/>
            <person name="Qiu H."/>
            <person name="Zel Zion U."/>
            <person name="Chan C.X."/>
            <person name="Stephens T.G."/>
            <person name="Weber A.P.M."/>
            <person name="Boo G.H."/>
            <person name="Boo S.M."/>
            <person name="Kim K.M."/>
            <person name="Shin Y."/>
            <person name="Jung M."/>
            <person name="Lee S.J."/>
            <person name="Yim H.S."/>
            <person name="Lee J.H."/>
            <person name="Bhattacharya D."/>
            <person name="Yoon H.S."/>
        </authorList>
    </citation>
    <scope>NUCLEOTIDE SEQUENCE [LARGE SCALE GENOMIC DNA]</scope>
    <source>
        <strain evidence="1 2">SKKU-2015</strain>
        <tissue evidence="1">Whole body</tissue>
    </source>
</reference>
<evidence type="ECO:0000313" key="2">
    <source>
        <dbReference type="Proteomes" id="UP000247409"/>
    </source>
</evidence>
<name>A0A2V3IP41_9FLOR</name>
<protein>
    <submittedName>
        <fullName evidence="1">Uncharacterized protein</fullName>
    </submittedName>
</protein>
<evidence type="ECO:0000313" key="1">
    <source>
        <dbReference type="EMBL" id="PXF43848.1"/>
    </source>
</evidence>
<sequence length="150" mass="16917">MKTFLVSAETNSLNAKTKAKLVAAMSRIGHPVSSTLRKAQIVEKILVFRQQVQTGELLLVENEVEELSAEEEVIAAKKKLLEVLYKRSLDSWVMKPLVSTVGMKEGLFNEKQVLRELPTLFDSHNVQEWLSTKMKGDTHKYRATTSVVSD</sequence>
<organism evidence="1 2">
    <name type="scientific">Gracilariopsis chorda</name>
    <dbReference type="NCBI Taxonomy" id="448386"/>
    <lineage>
        <taxon>Eukaryota</taxon>
        <taxon>Rhodophyta</taxon>
        <taxon>Florideophyceae</taxon>
        <taxon>Rhodymeniophycidae</taxon>
        <taxon>Gracilariales</taxon>
        <taxon>Gracilariaceae</taxon>
        <taxon>Gracilariopsis</taxon>
    </lineage>
</organism>
<keyword evidence="2" id="KW-1185">Reference proteome</keyword>
<dbReference type="Proteomes" id="UP000247409">
    <property type="component" value="Unassembled WGS sequence"/>
</dbReference>